<dbReference type="InterPro" id="IPR038978">
    <property type="entry name" value="MJ0935"/>
</dbReference>
<keyword evidence="3 6" id="KW-1133">Transmembrane helix</keyword>
<evidence type="ECO:0000313" key="7">
    <source>
        <dbReference type="EMBL" id="GAA0645267.1"/>
    </source>
</evidence>
<feature type="transmembrane region" description="Helical" evidence="6">
    <location>
        <begin position="257"/>
        <end position="275"/>
    </location>
</feature>
<organism evidence="7 8">
    <name type="scientific">Salarchaeum japonicum</name>
    <dbReference type="NCBI Taxonomy" id="555573"/>
    <lineage>
        <taxon>Archaea</taxon>
        <taxon>Methanobacteriati</taxon>
        <taxon>Methanobacteriota</taxon>
        <taxon>Stenosarchaea group</taxon>
        <taxon>Halobacteria</taxon>
        <taxon>Halobacteriales</taxon>
        <taxon>Halobacteriaceae</taxon>
    </lineage>
</organism>
<comment type="subcellular location">
    <subcellularLocation>
        <location evidence="1">Membrane</location>
        <topology evidence="1">Multi-pass membrane protein</topology>
    </subcellularLocation>
</comment>
<protein>
    <submittedName>
        <fullName evidence="7">EMC3/TMCO1 family protein</fullName>
    </submittedName>
</protein>
<feature type="transmembrane region" description="Helical" evidence="6">
    <location>
        <begin position="137"/>
        <end position="156"/>
    </location>
</feature>
<evidence type="ECO:0000256" key="1">
    <source>
        <dbReference type="ARBA" id="ARBA00004141"/>
    </source>
</evidence>
<accession>A0AAV3SYE2</accession>
<feature type="transmembrane region" description="Helical" evidence="6">
    <location>
        <begin position="100"/>
        <end position="117"/>
    </location>
</feature>
<dbReference type="AlphaFoldDB" id="A0AAV3SYE2"/>
<keyword evidence="8" id="KW-1185">Reference proteome</keyword>
<evidence type="ECO:0000256" key="4">
    <source>
        <dbReference type="ARBA" id="ARBA00023136"/>
    </source>
</evidence>
<reference evidence="7 8" key="1">
    <citation type="journal article" date="2019" name="Int. J. Syst. Evol. Microbiol.">
        <title>The Global Catalogue of Microorganisms (GCM) 10K type strain sequencing project: providing services to taxonomists for standard genome sequencing and annotation.</title>
        <authorList>
            <consortium name="The Broad Institute Genomics Platform"/>
            <consortium name="The Broad Institute Genome Sequencing Center for Infectious Disease"/>
            <person name="Wu L."/>
            <person name="Ma J."/>
        </authorList>
    </citation>
    <scope>NUCLEOTIDE SEQUENCE [LARGE SCALE GENOMIC DNA]</scope>
    <source>
        <strain evidence="7 8">JCM 16327</strain>
    </source>
</reference>
<dbReference type="SMART" id="SM01415">
    <property type="entry name" value="DUF106"/>
    <property type="match status" value="1"/>
</dbReference>
<sequence length="296" mass="33472">MARTEQTVRSLVREDPELADALERLLAQQEDGDEDALKWRNVKEDVTTGQWGRLIEKGVLEDADDGFRLADTDEIREALSEDVEVEDDDDDSSWSQWDKMAAVGALAMMAGYSINSVRNTVGGALDMLLGPLDAMLPFYLVILVLATLTGLYSTILQDNLMDMSGMGEHQERMQEIQDAQKEARANDNDERLEQLREEQMELMGDQLGMFKQQFRPMVWIMLITIPVFLWMYWMLLAGHVDSGEGSIVLPMFGQLELLDGVAGFFPAWIIWYFFCTMSIGQILRKALNVQTGPDTA</sequence>
<comment type="caution">
    <text evidence="7">The sequence shown here is derived from an EMBL/GenBank/DDBJ whole genome shotgun (WGS) entry which is preliminary data.</text>
</comment>
<dbReference type="EMBL" id="BAAADU010000002">
    <property type="protein sequence ID" value="GAA0645267.1"/>
    <property type="molecule type" value="Genomic_DNA"/>
</dbReference>
<evidence type="ECO:0000256" key="3">
    <source>
        <dbReference type="ARBA" id="ARBA00022989"/>
    </source>
</evidence>
<dbReference type="GeneID" id="68572463"/>
<evidence type="ECO:0000256" key="5">
    <source>
        <dbReference type="SAM" id="Coils"/>
    </source>
</evidence>
<keyword evidence="5" id="KW-0175">Coiled coil</keyword>
<dbReference type="Proteomes" id="UP001500194">
    <property type="component" value="Unassembled WGS sequence"/>
</dbReference>
<dbReference type="PANTHER" id="PTHR42198:SF1">
    <property type="entry name" value="INTEGRAL MEMBRANE PROTEIN"/>
    <property type="match status" value="1"/>
</dbReference>
<evidence type="ECO:0000256" key="2">
    <source>
        <dbReference type="ARBA" id="ARBA00022692"/>
    </source>
</evidence>
<dbReference type="PANTHER" id="PTHR42198">
    <property type="entry name" value="INTEGRAL MEMBRANE PROTEIN"/>
    <property type="match status" value="1"/>
</dbReference>
<dbReference type="Pfam" id="PF01956">
    <property type="entry name" value="EMC3_TMCO1"/>
    <property type="match status" value="1"/>
</dbReference>
<evidence type="ECO:0000313" key="8">
    <source>
        <dbReference type="Proteomes" id="UP001500194"/>
    </source>
</evidence>
<dbReference type="InterPro" id="IPR002809">
    <property type="entry name" value="EMC3/TMCO1"/>
</dbReference>
<evidence type="ECO:0000256" key="6">
    <source>
        <dbReference type="SAM" id="Phobius"/>
    </source>
</evidence>
<keyword evidence="4 6" id="KW-0472">Membrane</keyword>
<keyword evidence="2 6" id="KW-0812">Transmembrane</keyword>
<feature type="transmembrane region" description="Helical" evidence="6">
    <location>
        <begin position="217"/>
        <end position="237"/>
    </location>
</feature>
<dbReference type="RefSeq" id="WP_227261863.1">
    <property type="nucleotide sequence ID" value="NZ_BAAADU010000002.1"/>
</dbReference>
<gene>
    <name evidence="7" type="ORF">GCM10009019_04220</name>
</gene>
<feature type="coiled-coil region" evidence="5">
    <location>
        <begin position="166"/>
        <end position="198"/>
    </location>
</feature>
<name>A0AAV3SYE2_9EURY</name>
<proteinExistence type="predicted"/>
<dbReference type="GO" id="GO:0016020">
    <property type="term" value="C:membrane"/>
    <property type="evidence" value="ECO:0007669"/>
    <property type="project" value="UniProtKB-SubCell"/>
</dbReference>